<sequence>MTIARTMVFTALALFFASGTAIAQKDYTDTHGERSDKQDVVCGAPIYPALTTFTEQTFPRAYFPKLNVTVYKKNDEKCESDVLMFNVAIVAQNIPGDIADGYYGIFHVHLGKDGALQSAASSTPWQPMPGGELTAVYQDWCLFIKAAYPEQASAQGCY</sequence>
<dbReference type="AlphaFoldDB" id="A0A1G2KW54"/>
<dbReference type="Proteomes" id="UP000177811">
    <property type="component" value="Unassembled WGS sequence"/>
</dbReference>
<evidence type="ECO:0000313" key="3">
    <source>
        <dbReference type="Proteomes" id="UP000177811"/>
    </source>
</evidence>
<organism evidence="2 3">
    <name type="scientific">Candidatus Sungbacteria bacterium RIFCSPHIGHO2_02_FULL_51_29</name>
    <dbReference type="NCBI Taxonomy" id="1802273"/>
    <lineage>
        <taxon>Bacteria</taxon>
        <taxon>Candidatus Sungiibacteriota</taxon>
    </lineage>
</organism>
<comment type="caution">
    <text evidence="2">The sequence shown here is derived from an EMBL/GenBank/DDBJ whole genome shotgun (WGS) entry which is preliminary data.</text>
</comment>
<keyword evidence="1" id="KW-0732">Signal</keyword>
<gene>
    <name evidence="2" type="ORF">A3C16_03490</name>
</gene>
<feature type="signal peptide" evidence="1">
    <location>
        <begin position="1"/>
        <end position="23"/>
    </location>
</feature>
<accession>A0A1G2KW54</accession>
<proteinExistence type="predicted"/>
<name>A0A1G2KW54_9BACT</name>
<feature type="chain" id="PRO_5009583484" evidence="1">
    <location>
        <begin position="24"/>
        <end position="158"/>
    </location>
</feature>
<reference evidence="2 3" key="1">
    <citation type="journal article" date="2016" name="Nat. Commun.">
        <title>Thousands of microbial genomes shed light on interconnected biogeochemical processes in an aquifer system.</title>
        <authorList>
            <person name="Anantharaman K."/>
            <person name="Brown C.T."/>
            <person name="Hug L.A."/>
            <person name="Sharon I."/>
            <person name="Castelle C.J."/>
            <person name="Probst A.J."/>
            <person name="Thomas B.C."/>
            <person name="Singh A."/>
            <person name="Wilkins M.J."/>
            <person name="Karaoz U."/>
            <person name="Brodie E.L."/>
            <person name="Williams K.H."/>
            <person name="Hubbard S.S."/>
            <person name="Banfield J.F."/>
        </authorList>
    </citation>
    <scope>NUCLEOTIDE SEQUENCE [LARGE SCALE GENOMIC DNA]</scope>
</reference>
<evidence type="ECO:0000256" key="1">
    <source>
        <dbReference type="SAM" id="SignalP"/>
    </source>
</evidence>
<dbReference type="EMBL" id="MHQL01000010">
    <property type="protein sequence ID" value="OHA03675.1"/>
    <property type="molecule type" value="Genomic_DNA"/>
</dbReference>
<protein>
    <submittedName>
        <fullName evidence="2">Uncharacterized protein</fullName>
    </submittedName>
</protein>
<evidence type="ECO:0000313" key="2">
    <source>
        <dbReference type="EMBL" id="OHA03675.1"/>
    </source>
</evidence>